<sequence length="301" mass="34612">MTNNNYSFIDRGLLWDFDEVNQVHPFTEGSSHLGRKKDMNFSGTHGTYCGKRLSGNHLMVYLALSAIQSNFRSPLHDDAVIRVHMRQLVAEIGWNGGFTKNSNKARPLLHDLFNIQYFKNLDGITSHGSDRLLPILDISDDILTFRLGAFAQRIDMRECNDGEYTRHNRVQARLFSGRPAALILHTQLSARVIPGDDQSEFKLETLIGYCFGSDFDKKSYHFKNHGDSVERYLQEFNCQIDDDNHQDWHIRLLRTNKLGQKIYGVHRTAYSQKTTFNQMVNLGVMMRSSHPKNQPNNGAYL</sequence>
<dbReference type="Proteomes" id="UP000762271">
    <property type="component" value="Unassembled WGS sequence"/>
</dbReference>
<protein>
    <submittedName>
        <fullName evidence="1">Uncharacterized protein</fullName>
    </submittedName>
</protein>
<gene>
    <name evidence="1" type="ORF">G6693_03630</name>
</gene>
<reference evidence="1" key="1">
    <citation type="journal article" date="2021" name="Genome Biol. Evol.">
        <title>Continental-Scale Gene Flow Prevents Allopatric Divergence of Pelagic Freshwater Bacteria.</title>
        <authorList>
            <person name="Hoetzinger M."/>
            <person name="Pitt A."/>
            <person name="Huemer A."/>
            <person name="Hahn M.W."/>
        </authorList>
    </citation>
    <scope>NUCLEOTIDE SEQUENCE</scope>
    <source>
        <strain evidence="1">AP-YLGG-20-G6</strain>
    </source>
</reference>
<organism evidence="1 2">
    <name type="scientific">Polynucleobacter paneuropaeus</name>
    <dbReference type="NCBI Taxonomy" id="2527775"/>
    <lineage>
        <taxon>Bacteria</taxon>
        <taxon>Pseudomonadati</taxon>
        <taxon>Pseudomonadota</taxon>
        <taxon>Betaproteobacteria</taxon>
        <taxon>Burkholderiales</taxon>
        <taxon>Burkholderiaceae</taxon>
        <taxon>Polynucleobacter</taxon>
    </lineage>
</organism>
<dbReference type="EMBL" id="JAANGI010000001">
    <property type="protein sequence ID" value="MBT8591013.1"/>
    <property type="molecule type" value="Genomic_DNA"/>
</dbReference>
<evidence type="ECO:0000313" key="1">
    <source>
        <dbReference type="EMBL" id="MBT8591013.1"/>
    </source>
</evidence>
<name>A0AAE3CHG3_9BURK</name>
<proteinExistence type="predicted"/>
<evidence type="ECO:0000313" key="2">
    <source>
        <dbReference type="Proteomes" id="UP000762271"/>
    </source>
</evidence>
<dbReference type="AlphaFoldDB" id="A0AAE3CHG3"/>
<comment type="caution">
    <text evidence="1">The sequence shown here is derived from an EMBL/GenBank/DDBJ whole genome shotgun (WGS) entry which is preliminary data.</text>
</comment>
<accession>A0AAE3CHG3</accession>